<dbReference type="InterPro" id="IPR045078">
    <property type="entry name" value="TST/MPST-like"/>
</dbReference>
<evidence type="ECO:0000256" key="1">
    <source>
        <dbReference type="ARBA" id="ARBA00022679"/>
    </source>
</evidence>
<evidence type="ECO:0000313" key="5">
    <source>
        <dbReference type="Proteomes" id="UP001500133"/>
    </source>
</evidence>
<accession>A0ABP7LNK6</accession>
<protein>
    <submittedName>
        <fullName evidence="4">Sulfurtransferase</fullName>
    </submittedName>
</protein>
<keyword evidence="5" id="KW-1185">Reference proteome</keyword>
<organism evidence="4 5">
    <name type="scientific">Halomonas cibimaris</name>
    <dbReference type="NCBI Taxonomy" id="657012"/>
    <lineage>
        <taxon>Bacteria</taxon>
        <taxon>Pseudomonadati</taxon>
        <taxon>Pseudomonadota</taxon>
        <taxon>Gammaproteobacteria</taxon>
        <taxon>Oceanospirillales</taxon>
        <taxon>Halomonadaceae</taxon>
        <taxon>Halomonas</taxon>
    </lineage>
</organism>
<dbReference type="InterPro" id="IPR001763">
    <property type="entry name" value="Rhodanese-like_dom"/>
</dbReference>
<dbReference type="Proteomes" id="UP001500133">
    <property type="component" value="Unassembled WGS sequence"/>
</dbReference>
<evidence type="ECO:0000313" key="4">
    <source>
        <dbReference type="EMBL" id="GAA3905557.1"/>
    </source>
</evidence>
<dbReference type="Gene3D" id="3.40.250.10">
    <property type="entry name" value="Rhodanese-like domain"/>
    <property type="match status" value="2"/>
</dbReference>
<dbReference type="CDD" id="cd01448">
    <property type="entry name" value="TST_Repeat_1"/>
    <property type="match status" value="1"/>
</dbReference>
<keyword evidence="2" id="KW-0677">Repeat</keyword>
<dbReference type="CDD" id="cd01449">
    <property type="entry name" value="TST_Repeat_2"/>
    <property type="match status" value="1"/>
</dbReference>
<dbReference type="PANTHER" id="PTHR11364">
    <property type="entry name" value="THIOSULFATE SULFERTANSFERASE"/>
    <property type="match status" value="1"/>
</dbReference>
<evidence type="ECO:0000256" key="2">
    <source>
        <dbReference type="ARBA" id="ARBA00022737"/>
    </source>
</evidence>
<keyword evidence="1" id="KW-0808">Transferase</keyword>
<dbReference type="InterPro" id="IPR036873">
    <property type="entry name" value="Rhodanese-like_dom_sf"/>
</dbReference>
<dbReference type="SUPFAM" id="SSF52821">
    <property type="entry name" value="Rhodanese/Cell cycle control phosphatase"/>
    <property type="match status" value="2"/>
</dbReference>
<dbReference type="RefSeq" id="WP_344703873.1">
    <property type="nucleotide sequence ID" value="NZ_BAAAZT010000068.1"/>
</dbReference>
<feature type="domain" description="Rhodanese" evidence="3">
    <location>
        <begin position="163"/>
        <end position="270"/>
    </location>
</feature>
<dbReference type="EMBL" id="BAAAZT010000068">
    <property type="protein sequence ID" value="GAA3905557.1"/>
    <property type="molecule type" value="Genomic_DNA"/>
</dbReference>
<dbReference type="SMART" id="SM00450">
    <property type="entry name" value="RHOD"/>
    <property type="match status" value="2"/>
</dbReference>
<reference evidence="5" key="1">
    <citation type="journal article" date="2019" name="Int. J. Syst. Evol. Microbiol.">
        <title>The Global Catalogue of Microorganisms (GCM) 10K type strain sequencing project: providing services to taxonomists for standard genome sequencing and annotation.</title>
        <authorList>
            <consortium name="The Broad Institute Genomics Platform"/>
            <consortium name="The Broad Institute Genome Sequencing Center for Infectious Disease"/>
            <person name="Wu L."/>
            <person name="Ma J."/>
        </authorList>
    </citation>
    <scope>NUCLEOTIDE SEQUENCE [LARGE SCALE GENOMIC DNA]</scope>
    <source>
        <strain evidence="5">JCM 16914</strain>
    </source>
</reference>
<gene>
    <name evidence="4" type="ORF">GCM10022228_14740</name>
</gene>
<evidence type="ECO:0000259" key="3">
    <source>
        <dbReference type="PROSITE" id="PS50206"/>
    </source>
</evidence>
<feature type="domain" description="Rhodanese" evidence="3">
    <location>
        <begin position="17"/>
        <end position="137"/>
    </location>
</feature>
<sequence length="273" mass="28816">MLHPLICAEALDTALAGAVPPQVLDCRARLDDAEAGRRLWRQGHIASAQHVSLDDELAAEPGSRGRHPLPDAEAFTAVVQRLGIKPDVPVVVYDDCSGRLAAARAWWMLAIWAGHPDVRVLDGGLDAWQQRGGALVTATAAPVPSDWRPRFNDAAWIDADTVAGGKVLPVDARAAPRFRGESEPMETVAGHIPGAVNRPSTDNLTADGGFKAPAVLNAELPRAPAIAVYCGSGVSACHHVLAYAVAGRALPRLYVGSWSEWITDATRGVATGD</sequence>
<dbReference type="PANTHER" id="PTHR11364:SF27">
    <property type="entry name" value="SULFURTRANSFERASE"/>
    <property type="match status" value="1"/>
</dbReference>
<comment type="caution">
    <text evidence="4">The sequence shown here is derived from an EMBL/GenBank/DDBJ whole genome shotgun (WGS) entry which is preliminary data.</text>
</comment>
<dbReference type="Pfam" id="PF00581">
    <property type="entry name" value="Rhodanese"/>
    <property type="match status" value="2"/>
</dbReference>
<name>A0ABP7LNK6_9GAMM</name>
<proteinExistence type="predicted"/>
<dbReference type="PROSITE" id="PS50206">
    <property type="entry name" value="RHODANESE_3"/>
    <property type="match status" value="2"/>
</dbReference>